<dbReference type="SMART" id="SM00388">
    <property type="entry name" value="HisKA"/>
    <property type="match status" value="1"/>
</dbReference>
<dbReference type="InterPro" id="IPR005467">
    <property type="entry name" value="His_kinase_dom"/>
</dbReference>
<evidence type="ECO:0000256" key="3">
    <source>
        <dbReference type="ARBA" id="ARBA00022553"/>
    </source>
</evidence>
<dbReference type="Pfam" id="PF02518">
    <property type="entry name" value="HATPase_c"/>
    <property type="match status" value="1"/>
</dbReference>
<dbReference type="Pfam" id="PF00512">
    <property type="entry name" value="HisKA"/>
    <property type="match status" value="1"/>
</dbReference>
<keyword evidence="5" id="KW-0812">Transmembrane</keyword>
<evidence type="ECO:0000313" key="8">
    <source>
        <dbReference type="Proteomes" id="UP000480178"/>
    </source>
</evidence>
<dbReference type="EC" id="2.7.13.3" evidence="2"/>
<organism evidence="7 8">
    <name type="scientific">Rhodocytophaga rosea</name>
    <dbReference type="NCBI Taxonomy" id="2704465"/>
    <lineage>
        <taxon>Bacteria</taxon>
        <taxon>Pseudomonadati</taxon>
        <taxon>Bacteroidota</taxon>
        <taxon>Cytophagia</taxon>
        <taxon>Cytophagales</taxon>
        <taxon>Rhodocytophagaceae</taxon>
        <taxon>Rhodocytophaga</taxon>
    </lineage>
</organism>
<dbReference type="InterPro" id="IPR015943">
    <property type="entry name" value="WD40/YVTN_repeat-like_dom_sf"/>
</dbReference>
<dbReference type="SUPFAM" id="SSF55874">
    <property type="entry name" value="ATPase domain of HSP90 chaperone/DNA topoisomerase II/histidine kinase"/>
    <property type="match status" value="1"/>
</dbReference>
<evidence type="ECO:0000259" key="6">
    <source>
        <dbReference type="PROSITE" id="PS50109"/>
    </source>
</evidence>
<dbReference type="InterPro" id="IPR011110">
    <property type="entry name" value="Reg_prop"/>
</dbReference>
<dbReference type="PROSITE" id="PS50109">
    <property type="entry name" value="HIS_KIN"/>
    <property type="match status" value="1"/>
</dbReference>
<keyword evidence="5" id="KW-0472">Membrane</keyword>
<dbReference type="Gene3D" id="2.60.40.10">
    <property type="entry name" value="Immunoglobulins"/>
    <property type="match status" value="1"/>
</dbReference>
<dbReference type="InterPro" id="IPR036097">
    <property type="entry name" value="HisK_dim/P_sf"/>
</dbReference>
<name>A0A6C0GSM3_9BACT</name>
<dbReference type="GO" id="GO:0000155">
    <property type="term" value="F:phosphorelay sensor kinase activity"/>
    <property type="evidence" value="ECO:0007669"/>
    <property type="project" value="InterPro"/>
</dbReference>
<dbReference type="InterPro" id="IPR036890">
    <property type="entry name" value="HATPase_C_sf"/>
</dbReference>
<sequence length="544" mass="62730">MDRDGRRGLKLLQKKDSTFKTFTIANGFPSNTINAIAEDNKGVLWLGTNQGMVRFDPETERYQLFGMSAGVQGLQFNRQASGRLASGELLFGGNNGFNLFHPDSLKQLNLQVPLVWVDFQIFNKPVPIGRENSPLQARLNQSQTITLDYKQSVFSIEYAALNYTAPEEIQYKYRLKGFTDESWQNAGATRKVTYTNLPPKRYVFEVTTAADGRVAVPTRTLTIVITPPWWHTWWARIVFLLSATSLLTILYYSRVRRIKYQNKRLEKQVTERTLQLQKANASLQEMNGLIQEQKEEIQSQAQELEARVEIRTADLKKTNEELDNFVYRVSHDIRAPLSSILGLVTLIELEQDPTQLQLYLQMINKSIHKLDGFVKDILDYSRNSRVSMNREEINFQELVENVHAELVYMENAPRLQILKEFTINYPHFNDARRLHIIFRNLFSNAVKYQNLHCERSFLHIHIQTDKHCATIIVKDNGIGIDTWQQEKVFDMFYRGSQLSNSSGLGLYIVKETIEKLNGSIQLQSELGVGTTFIIKLPNLPLKEE</sequence>
<dbReference type="EMBL" id="CP048222">
    <property type="protein sequence ID" value="QHT71118.1"/>
    <property type="molecule type" value="Genomic_DNA"/>
</dbReference>
<reference evidence="7 8" key="1">
    <citation type="submission" date="2020-01" db="EMBL/GenBank/DDBJ databases">
        <authorList>
            <person name="Kim M.K."/>
        </authorList>
    </citation>
    <scope>NUCLEOTIDE SEQUENCE [LARGE SCALE GENOMIC DNA]</scope>
    <source>
        <strain evidence="7 8">172606-1</strain>
    </source>
</reference>
<dbReference type="Gene3D" id="3.30.565.10">
    <property type="entry name" value="Histidine kinase-like ATPase, C-terminal domain"/>
    <property type="match status" value="1"/>
</dbReference>
<dbReference type="InterPro" id="IPR004358">
    <property type="entry name" value="Sig_transdc_His_kin-like_C"/>
</dbReference>
<keyword evidence="4" id="KW-0175">Coiled coil</keyword>
<dbReference type="SMART" id="SM00387">
    <property type="entry name" value="HATPase_c"/>
    <property type="match status" value="1"/>
</dbReference>
<evidence type="ECO:0000256" key="1">
    <source>
        <dbReference type="ARBA" id="ARBA00000085"/>
    </source>
</evidence>
<dbReference type="CDD" id="cd00075">
    <property type="entry name" value="HATPase"/>
    <property type="match status" value="1"/>
</dbReference>
<dbReference type="Pfam" id="PF07495">
    <property type="entry name" value="Y_Y_Y"/>
    <property type="match status" value="1"/>
</dbReference>
<dbReference type="Proteomes" id="UP000480178">
    <property type="component" value="Chromosome"/>
</dbReference>
<feature type="coiled-coil region" evidence="4">
    <location>
        <begin position="262"/>
        <end position="321"/>
    </location>
</feature>
<dbReference type="RefSeq" id="WP_162447060.1">
    <property type="nucleotide sequence ID" value="NZ_CP048222.1"/>
</dbReference>
<dbReference type="FunFam" id="2.60.40.10:FF:000791">
    <property type="entry name" value="Two-component system sensor histidine kinase/response regulator"/>
    <property type="match status" value="1"/>
</dbReference>
<dbReference type="InterPro" id="IPR003661">
    <property type="entry name" value="HisK_dim/P_dom"/>
</dbReference>
<evidence type="ECO:0000256" key="4">
    <source>
        <dbReference type="SAM" id="Coils"/>
    </source>
</evidence>
<feature type="transmembrane region" description="Helical" evidence="5">
    <location>
        <begin position="233"/>
        <end position="253"/>
    </location>
</feature>
<keyword evidence="5" id="KW-1133">Transmembrane helix</keyword>
<dbReference type="PRINTS" id="PR00344">
    <property type="entry name" value="BCTRLSENSOR"/>
</dbReference>
<protein>
    <recommendedName>
        <fullName evidence="2">histidine kinase</fullName>
        <ecNumber evidence="2">2.7.13.3</ecNumber>
    </recommendedName>
</protein>
<evidence type="ECO:0000256" key="5">
    <source>
        <dbReference type="SAM" id="Phobius"/>
    </source>
</evidence>
<evidence type="ECO:0000256" key="2">
    <source>
        <dbReference type="ARBA" id="ARBA00012438"/>
    </source>
</evidence>
<keyword evidence="3" id="KW-0597">Phosphoprotein</keyword>
<gene>
    <name evidence="7" type="ORF">GXP67_32920</name>
</gene>
<accession>A0A6C0GSM3</accession>
<dbReference type="PANTHER" id="PTHR43547">
    <property type="entry name" value="TWO-COMPONENT HISTIDINE KINASE"/>
    <property type="match status" value="1"/>
</dbReference>
<evidence type="ECO:0000313" key="7">
    <source>
        <dbReference type="EMBL" id="QHT71118.1"/>
    </source>
</evidence>
<dbReference type="InterPro" id="IPR003594">
    <property type="entry name" value="HATPase_dom"/>
</dbReference>
<comment type="catalytic activity">
    <reaction evidence="1">
        <text>ATP + protein L-histidine = ADP + protein N-phospho-L-histidine.</text>
        <dbReference type="EC" id="2.7.13.3"/>
    </reaction>
</comment>
<proteinExistence type="predicted"/>
<dbReference type="Gene3D" id="2.130.10.10">
    <property type="entry name" value="YVTN repeat-like/Quinoprotein amine dehydrogenase"/>
    <property type="match status" value="1"/>
</dbReference>
<dbReference type="Pfam" id="PF07494">
    <property type="entry name" value="Reg_prop"/>
    <property type="match status" value="1"/>
</dbReference>
<keyword evidence="8" id="KW-1185">Reference proteome</keyword>
<dbReference type="Gene3D" id="1.10.287.130">
    <property type="match status" value="1"/>
</dbReference>
<feature type="domain" description="Histidine kinase" evidence="6">
    <location>
        <begin position="328"/>
        <end position="540"/>
    </location>
</feature>
<dbReference type="InterPro" id="IPR013783">
    <property type="entry name" value="Ig-like_fold"/>
</dbReference>
<dbReference type="CDD" id="cd00082">
    <property type="entry name" value="HisKA"/>
    <property type="match status" value="1"/>
</dbReference>
<dbReference type="InterPro" id="IPR011123">
    <property type="entry name" value="Y_Y_Y"/>
</dbReference>
<dbReference type="SUPFAM" id="SSF47384">
    <property type="entry name" value="Homodimeric domain of signal transducing histidine kinase"/>
    <property type="match status" value="1"/>
</dbReference>
<dbReference type="AlphaFoldDB" id="A0A6C0GSM3"/>
<dbReference type="PANTHER" id="PTHR43547:SF2">
    <property type="entry name" value="HYBRID SIGNAL TRANSDUCTION HISTIDINE KINASE C"/>
    <property type="match status" value="1"/>
</dbReference>
<dbReference type="KEGG" id="rhoz:GXP67_32920"/>